<dbReference type="OrthoDB" id="10047021at2759"/>
<keyword evidence="14" id="KW-1185">Reference proteome</keyword>
<keyword evidence="9 11" id="KW-0819">tRNA processing</keyword>
<keyword evidence="8 11" id="KW-0949">S-adenosyl-L-methionine</keyword>
<comment type="subcellular location">
    <subcellularLocation>
        <location evidence="1 11">Cytoplasm</location>
    </subcellularLocation>
</comment>
<evidence type="ECO:0000256" key="6">
    <source>
        <dbReference type="ARBA" id="ARBA00022603"/>
    </source>
</evidence>
<dbReference type="GO" id="GO:0141101">
    <property type="term" value="F:tRNA(Ser) (uridine(44)-2'-O-)-methyltransferase activity"/>
    <property type="evidence" value="ECO:0007669"/>
    <property type="project" value="UniProtKB-EC"/>
</dbReference>
<dbReference type="PANTHER" id="PTHR21210:SF0">
    <property type="entry name" value="TRNA (URACIL-O(2)-)-METHYLTRANSFERASE-RELATED"/>
    <property type="match status" value="1"/>
</dbReference>
<protein>
    <recommendedName>
        <fullName evidence="4 11">tRNA (uracil-O(2)-)-methyltransferase</fullName>
        <ecNumber evidence="3 11">2.1.1.211</ecNumber>
    </recommendedName>
</protein>
<name>A0A084QQ54_STAC4</name>
<dbReference type="STRING" id="1283841.A0A084QQ54"/>
<evidence type="ECO:0000313" key="13">
    <source>
        <dbReference type="EMBL" id="KFA66089.1"/>
    </source>
</evidence>
<keyword evidence="7 11" id="KW-0808">Transferase</keyword>
<evidence type="ECO:0000256" key="12">
    <source>
        <dbReference type="SAM" id="MobiDB-lite"/>
    </source>
</evidence>
<reference evidence="13 14" key="1">
    <citation type="journal article" date="2014" name="BMC Genomics">
        <title>Comparative genome sequencing reveals chemotype-specific gene clusters in the toxigenic black mold Stachybotrys.</title>
        <authorList>
            <person name="Semeiks J."/>
            <person name="Borek D."/>
            <person name="Otwinowski Z."/>
            <person name="Grishin N.V."/>
        </authorList>
    </citation>
    <scope>NUCLEOTIDE SEQUENCE [LARGE SCALE GENOMIC DNA]</scope>
    <source>
        <strain evidence="13 14">IBT 40285</strain>
    </source>
</reference>
<comment type="similarity">
    <text evidence="2 11">Belongs to the TRM44 family.</text>
</comment>
<dbReference type="GO" id="GO:0002128">
    <property type="term" value="P:tRNA nucleoside ribose methylation"/>
    <property type="evidence" value="ECO:0007669"/>
    <property type="project" value="EnsemblFungi"/>
</dbReference>
<dbReference type="InterPro" id="IPR011671">
    <property type="entry name" value="tRNA_uracil_MeTrfase"/>
</dbReference>
<evidence type="ECO:0000256" key="10">
    <source>
        <dbReference type="ARBA" id="ARBA00047957"/>
    </source>
</evidence>
<comment type="catalytic activity">
    <reaction evidence="10 11">
        <text>uridine(44) in tRNA(Ser) + S-adenosyl-L-methionine = 2'-O-methyluridine(44) in tRNA(Ser) + S-adenosyl-L-homocysteine + H(+)</text>
        <dbReference type="Rhea" id="RHEA:43100"/>
        <dbReference type="Rhea" id="RHEA-COMP:10339"/>
        <dbReference type="Rhea" id="RHEA-COMP:10340"/>
        <dbReference type="ChEBI" id="CHEBI:15378"/>
        <dbReference type="ChEBI" id="CHEBI:57856"/>
        <dbReference type="ChEBI" id="CHEBI:59789"/>
        <dbReference type="ChEBI" id="CHEBI:65315"/>
        <dbReference type="ChEBI" id="CHEBI:74478"/>
        <dbReference type="EC" id="2.1.1.211"/>
    </reaction>
</comment>
<dbReference type="GO" id="GO:0005737">
    <property type="term" value="C:cytoplasm"/>
    <property type="evidence" value="ECO:0007669"/>
    <property type="project" value="UniProtKB-SubCell"/>
</dbReference>
<dbReference type="PANTHER" id="PTHR21210">
    <property type="entry name" value="TRNA (URACIL-O(2)-)-METHYLTRANSFERASE-RELATED"/>
    <property type="match status" value="1"/>
</dbReference>
<proteinExistence type="inferred from homology"/>
<dbReference type="FunCoup" id="A0A084QQ54">
    <property type="interactions" value="84"/>
</dbReference>
<evidence type="ECO:0000256" key="11">
    <source>
        <dbReference type="RuleBase" id="RU368004"/>
    </source>
</evidence>
<sequence>MPFTPEELPPGSRPFFEDAAGHVWTPVYMHGCSFAPEIFYDRMLNFIRNPNLNSSWLFRADILHDDDSQGSEVGQGAATISPAEPPLHPDIQGFQQRRSLVRRLIPGNEQRDAPMDQTCAFYTSAEPEGRFKSLVLYIPHSSEPEDIPFYHPKVRGIAHLHEWNSISKEGRISIHFLAYPEVSVHDQKLVRIAYHLLEILDKHGRGQVEGYVKRVHHDVIVPRAKFQDRFAKLKGKYARRLIKEWTESTDPSKHVFEDLSIAAFLMELWADMYKDGTFPGFVDIGCGNGLLVYILNQEGFLGWGFDARERKSWKKYSSPVSCSPSGTSLETRLLLPSIVPKDNLIEESEGLGTCSIHDGVFPPGTFIISNHADELTPWTPIVATVSECPFIMIPCCSHSLTADKFRAPAPRDKTKPKSQYASLVDWVTCIAEDCGWEVETEMLRIPSTRNTGLLGRKRTRHTKSVDLLKLLEKYGGVEGYYANVAKLLKIGAQGH</sequence>
<evidence type="ECO:0000256" key="2">
    <source>
        <dbReference type="ARBA" id="ARBA00009056"/>
    </source>
</evidence>
<evidence type="ECO:0000256" key="5">
    <source>
        <dbReference type="ARBA" id="ARBA00022490"/>
    </source>
</evidence>
<dbReference type="OMA" id="IREPNIN"/>
<feature type="region of interest" description="Disordered" evidence="12">
    <location>
        <begin position="68"/>
        <end position="88"/>
    </location>
</feature>
<evidence type="ECO:0000256" key="8">
    <source>
        <dbReference type="ARBA" id="ARBA00022691"/>
    </source>
</evidence>
<dbReference type="AlphaFoldDB" id="A0A084QQ54"/>
<dbReference type="InParanoid" id="A0A084QQ54"/>
<keyword evidence="6 11" id="KW-0489">Methyltransferase</keyword>
<evidence type="ECO:0000256" key="4">
    <source>
        <dbReference type="ARBA" id="ARBA00017788"/>
    </source>
</evidence>
<evidence type="ECO:0000256" key="1">
    <source>
        <dbReference type="ARBA" id="ARBA00004496"/>
    </source>
</evidence>
<evidence type="ECO:0000313" key="14">
    <source>
        <dbReference type="Proteomes" id="UP000028524"/>
    </source>
</evidence>
<dbReference type="Proteomes" id="UP000028524">
    <property type="component" value="Unassembled WGS sequence"/>
</dbReference>
<accession>A0A084QQ54</accession>
<evidence type="ECO:0000256" key="3">
    <source>
        <dbReference type="ARBA" id="ARBA00012795"/>
    </source>
</evidence>
<gene>
    <name evidence="13" type="ORF">S40285_04283</name>
</gene>
<keyword evidence="5 11" id="KW-0963">Cytoplasm</keyword>
<dbReference type="EMBL" id="KL660496">
    <property type="protein sequence ID" value="KFA66089.1"/>
    <property type="molecule type" value="Genomic_DNA"/>
</dbReference>
<comment type="function">
    <text evidence="11">Adenosyl-L-methionine (AdoMet)-dependent tRNA (uracil-O(2)-)-methyltransferase.</text>
</comment>
<organism evidence="13 14">
    <name type="scientific">Stachybotrys chlorohalonatus (strain IBT 40285)</name>
    <dbReference type="NCBI Taxonomy" id="1283841"/>
    <lineage>
        <taxon>Eukaryota</taxon>
        <taxon>Fungi</taxon>
        <taxon>Dikarya</taxon>
        <taxon>Ascomycota</taxon>
        <taxon>Pezizomycotina</taxon>
        <taxon>Sordariomycetes</taxon>
        <taxon>Hypocreomycetidae</taxon>
        <taxon>Hypocreales</taxon>
        <taxon>Stachybotryaceae</taxon>
        <taxon>Stachybotrys</taxon>
    </lineage>
</organism>
<dbReference type="HOGENOM" id="CLU_018580_2_0_1"/>
<evidence type="ECO:0000256" key="9">
    <source>
        <dbReference type="ARBA" id="ARBA00022694"/>
    </source>
</evidence>
<evidence type="ECO:0000256" key="7">
    <source>
        <dbReference type="ARBA" id="ARBA00022679"/>
    </source>
</evidence>
<dbReference type="EC" id="2.1.1.211" evidence="3 11"/>
<dbReference type="Pfam" id="PF07757">
    <property type="entry name" value="AdoMet_MTase"/>
    <property type="match status" value="1"/>
</dbReference>